<dbReference type="Proteomes" id="UP000717624">
    <property type="component" value="Unassembled WGS sequence"/>
</dbReference>
<proteinExistence type="predicted"/>
<organism evidence="1 2">
    <name type="scientific">Brevibacillus fulvus</name>
    <dbReference type="NCBI Taxonomy" id="1125967"/>
    <lineage>
        <taxon>Bacteria</taxon>
        <taxon>Bacillati</taxon>
        <taxon>Bacillota</taxon>
        <taxon>Bacilli</taxon>
        <taxon>Bacillales</taxon>
        <taxon>Paenibacillaceae</taxon>
        <taxon>Brevibacillus</taxon>
    </lineage>
</organism>
<keyword evidence="2" id="KW-1185">Reference proteome</keyword>
<comment type="caution">
    <text evidence="1">The sequence shown here is derived from an EMBL/GenBank/DDBJ whole genome shotgun (WGS) entry which is preliminary data.</text>
</comment>
<reference evidence="1" key="1">
    <citation type="submission" date="2021-01" db="EMBL/GenBank/DDBJ databases">
        <title>Genomic Encyclopedia of Type Strains, Phase IV (KMG-IV): sequencing the most valuable type-strain genomes for metagenomic binning, comparative biology and taxonomic classification.</title>
        <authorList>
            <person name="Goeker M."/>
        </authorList>
    </citation>
    <scope>NUCLEOTIDE SEQUENCE</scope>
    <source>
        <strain evidence="1">DSM 25523</strain>
    </source>
</reference>
<dbReference type="RefSeq" id="WP_204519475.1">
    <property type="nucleotide sequence ID" value="NZ_BAABIN010000036.1"/>
</dbReference>
<accession>A0A938XWI1</accession>
<dbReference type="AlphaFoldDB" id="A0A938XWI1"/>
<evidence type="ECO:0000313" key="2">
    <source>
        <dbReference type="Proteomes" id="UP000717624"/>
    </source>
</evidence>
<protein>
    <submittedName>
        <fullName evidence="1">Uncharacterized protein</fullName>
    </submittedName>
</protein>
<evidence type="ECO:0000313" key="1">
    <source>
        <dbReference type="EMBL" id="MBM7591788.1"/>
    </source>
</evidence>
<sequence>MKASSFSPLQQVQMIAKLADLQEWNEQNRLLLDALIDLLIEKGVISEQELQAKAAQLDSAYLHQAQEKGRALTPIITPPIS</sequence>
<dbReference type="EMBL" id="JAFBEB010000015">
    <property type="protein sequence ID" value="MBM7591788.1"/>
    <property type="molecule type" value="Genomic_DNA"/>
</dbReference>
<name>A0A938XWI1_9BACL</name>
<gene>
    <name evidence="1" type="ORF">JOD01_003440</name>
</gene>